<dbReference type="GO" id="GO:0005942">
    <property type="term" value="C:phosphatidylinositol 3-kinase complex"/>
    <property type="evidence" value="ECO:0007669"/>
    <property type="project" value="TreeGrafter"/>
</dbReference>
<name>A0A6I8ULL5_DROPS</name>
<dbReference type="PRINTS" id="PR00401">
    <property type="entry name" value="SH2DOMAIN"/>
</dbReference>
<keyword evidence="1 2" id="KW-0727">SH2 domain</keyword>
<dbReference type="GO" id="GO:0008286">
    <property type="term" value="P:insulin receptor signaling pathway"/>
    <property type="evidence" value="ECO:0007669"/>
    <property type="project" value="TreeGrafter"/>
</dbReference>
<feature type="region of interest" description="Disordered" evidence="4">
    <location>
        <begin position="456"/>
        <end position="517"/>
    </location>
</feature>
<dbReference type="GO" id="GO:0046935">
    <property type="term" value="F:1-phosphatidylinositol-3-kinase regulator activity"/>
    <property type="evidence" value="ECO:0007669"/>
    <property type="project" value="TreeGrafter"/>
</dbReference>
<dbReference type="ExpressionAtlas" id="A0A6I8ULL5">
    <property type="expression patterns" value="baseline"/>
</dbReference>
<feature type="region of interest" description="Disordered" evidence="4">
    <location>
        <begin position="208"/>
        <end position="238"/>
    </location>
</feature>
<dbReference type="SMART" id="SM00252">
    <property type="entry name" value="SH2"/>
    <property type="match status" value="2"/>
</dbReference>
<dbReference type="Pfam" id="PF00017">
    <property type="entry name" value="SH2"/>
    <property type="match status" value="2"/>
</dbReference>
<dbReference type="KEGG" id="dpo:4817932"/>
<dbReference type="PANTHER" id="PTHR10155">
    <property type="entry name" value="PHOSPHATIDYLINOSITOL 3-KINASE REGULATORY SUBUNIT"/>
    <property type="match status" value="1"/>
</dbReference>
<evidence type="ECO:0000313" key="7">
    <source>
        <dbReference type="RefSeq" id="XP_001357451.4"/>
    </source>
</evidence>
<feature type="compositionally biased region" description="Low complexity" evidence="4">
    <location>
        <begin position="462"/>
        <end position="482"/>
    </location>
</feature>
<evidence type="ECO:0000256" key="4">
    <source>
        <dbReference type="SAM" id="MobiDB-lite"/>
    </source>
</evidence>
<dbReference type="FunFam" id="3.30.505.10:FF:000080">
    <property type="entry name" value="Pi3K21B, isoform C"/>
    <property type="match status" value="1"/>
</dbReference>
<proteinExistence type="predicted"/>
<dbReference type="FunFam" id="3.30.505.10:FF:000100">
    <property type="entry name" value="phosphatidylinositol 3-kinase regulatory subunit gamma"/>
    <property type="match status" value="1"/>
</dbReference>
<dbReference type="AlphaFoldDB" id="A0A6I8ULL5"/>
<dbReference type="GO" id="GO:0046854">
    <property type="term" value="P:phosphatidylinositol phosphate biosynthetic process"/>
    <property type="evidence" value="ECO:0007669"/>
    <property type="project" value="TreeGrafter"/>
</dbReference>
<evidence type="ECO:0000313" key="6">
    <source>
        <dbReference type="Proteomes" id="UP000001819"/>
    </source>
</evidence>
<gene>
    <name evidence="7" type="primary">Pi3K21B</name>
</gene>
<keyword evidence="6" id="KW-1185">Reference proteome</keyword>
<evidence type="ECO:0000256" key="3">
    <source>
        <dbReference type="SAM" id="Coils"/>
    </source>
</evidence>
<dbReference type="Proteomes" id="UP000001819">
    <property type="component" value="Chromosome 4"/>
</dbReference>
<sequence>MQPSPLHYSTMRPQAPGSLVDPYEDELRMAPWYWGQITREEAKNILHGMPDGSFLVRDALSKKGEYTLTLMKDGNEKLIKICHINGMYGFIEKKLFNSVVDMVNFYKANSLNMYNKTLDIMLSHPIVRTYEEDDAHPHGDLGLLSNEFIRTSQMLQQLEQNLDQKKNSFNAIREELQEKKLHQGVFGNAEKIFRDQIKLNESVMKTPAAAESSAPESGGASALGTAAGTAGTSASACSNNANTRQSLQENQAHLLALLEVMQEKMQQLNHYMECKKKEELLLERQINATKPELQMLQLRKDKYIERLKGFNLTDDDLNAILEMGFANWRQQYESVLNLPHRNESYWFLKDATRRDAEELLRGSPSGTFLIRARNAGHYALSIVCKGNVQHCIIYETESGFGFAAPYNIYPTLKKLVEHYATNSLEEHNDTLTTTLRLPVYYWEQNRAQILEELEMEREQEAEAAAASAQTSLGSSSTSTSSAPIPTPRARSDQDQVDGGETETPPASISPSNFSTSQ</sequence>
<dbReference type="Pfam" id="PF16454">
    <property type="entry name" value="PI3K_P85_iSH2"/>
    <property type="match status" value="1"/>
</dbReference>
<evidence type="ECO:0000256" key="1">
    <source>
        <dbReference type="ARBA" id="ARBA00022999"/>
    </source>
</evidence>
<organism evidence="6 7">
    <name type="scientific">Drosophila pseudoobscura pseudoobscura</name>
    <name type="common">Fruit fly</name>
    <dbReference type="NCBI Taxonomy" id="46245"/>
    <lineage>
        <taxon>Eukaryota</taxon>
        <taxon>Metazoa</taxon>
        <taxon>Ecdysozoa</taxon>
        <taxon>Arthropoda</taxon>
        <taxon>Hexapoda</taxon>
        <taxon>Insecta</taxon>
        <taxon>Pterygota</taxon>
        <taxon>Neoptera</taxon>
        <taxon>Endopterygota</taxon>
        <taxon>Diptera</taxon>
        <taxon>Brachycera</taxon>
        <taxon>Muscomorpha</taxon>
        <taxon>Ephydroidea</taxon>
        <taxon>Drosophilidae</taxon>
        <taxon>Drosophila</taxon>
        <taxon>Sophophora</taxon>
    </lineage>
</organism>
<evidence type="ECO:0000259" key="5">
    <source>
        <dbReference type="PROSITE" id="PS50001"/>
    </source>
</evidence>
<evidence type="ECO:0000256" key="2">
    <source>
        <dbReference type="PROSITE-ProRule" id="PRU00191"/>
    </source>
</evidence>
<feature type="compositionally biased region" description="Polar residues" evidence="4">
    <location>
        <begin position="504"/>
        <end position="517"/>
    </location>
</feature>
<dbReference type="Gene3D" id="1.10.287.1490">
    <property type="match status" value="1"/>
</dbReference>
<keyword evidence="3" id="KW-0175">Coiled coil</keyword>
<dbReference type="InParanoid" id="A0A6I8ULL5"/>
<feature type="coiled-coil region" evidence="3">
    <location>
        <begin position="148"/>
        <end position="179"/>
    </location>
</feature>
<dbReference type="FunCoup" id="A0A6I8ULL5">
    <property type="interactions" value="384"/>
</dbReference>
<feature type="domain" description="SH2" evidence="5">
    <location>
        <begin position="32"/>
        <end position="126"/>
    </location>
</feature>
<accession>A0A6I8ULL5</accession>
<dbReference type="SUPFAM" id="SSF55550">
    <property type="entry name" value="SH2 domain"/>
    <property type="match status" value="2"/>
</dbReference>
<feature type="domain" description="SH2" evidence="5">
    <location>
        <begin position="346"/>
        <end position="439"/>
    </location>
</feature>
<dbReference type="InterPro" id="IPR000980">
    <property type="entry name" value="SH2"/>
</dbReference>
<dbReference type="RefSeq" id="XP_001357451.4">
    <property type="nucleotide sequence ID" value="XM_001357415.4"/>
</dbReference>
<dbReference type="InterPro" id="IPR036860">
    <property type="entry name" value="SH2_dom_sf"/>
</dbReference>
<dbReference type="Gene3D" id="3.30.505.10">
    <property type="entry name" value="SH2 domain"/>
    <property type="match status" value="2"/>
</dbReference>
<feature type="coiled-coil region" evidence="3">
    <location>
        <begin position="244"/>
        <end position="278"/>
    </location>
</feature>
<dbReference type="PANTHER" id="PTHR10155:SF10">
    <property type="entry name" value="PI3K21B, ISOFORM B"/>
    <property type="match status" value="1"/>
</dbReference>
<dbReference type="InterPro" id="IPR032498">
    <property type="entry name" value="PI3K_P85_iSH2"/>
</dbReference>
<dbReference type="PROSITE" id="PS50001">
    <property type="entry name" value="SH2"/>
    <property type="match status" value="2"/>
</dbReference>
<reference evidence="7" key="1">
    <citation type="submission" date="2025-08" db="UniProtKB">
        <authorList>
            <consortium name="RefSeq"/>
        </authorList>
    </citation>
    <scope>IDENTIFICATION</scope>
    <source>
        <strain evidence="7">MV-25-SWS-2005</strain>
        <tissue evidence="7">Whole body</tissue>
    </source>
</reference>
<dbReference type="PRINTS" id="PR00678">
    <property type="entry name" value="PI3KINASEP85"/>
</dbReference>
<protein>
    <submittedName>
        <fullName evidence="7">Phosphatidylinositol 3-kinase regulatory subunit gamma isoform X1</fullName>
    </submittedName>
</protein>